<keyword evidence="1" id="KW-0805">Transcription regulation</keyword>
<dbReference type="Gene3D" id="1.10.10.60">
    <property type="entry name" value="Homeodomain-like"/>
    <property type="match status" value="2"/>
</dbReference>
<dbReference type="InterPro" id="IPR003313">
    <property type="entry name" value="AraC-bd"/>
</dbReference>
<dbReference type="SMART" id="SM00342">
    <property type="entry name" value="HTH_ARAC"/>
    <property type="match status" value="1"/>
</dbReference>
<evidence type="ECO:0000313" key="5">
    <source>
        <dbReference type="EMBL" id="AHF24383.1"/>
    </source>
</evidence>
<dbReference type="Gene3D" id="2.60.120.10">
    <property type="entry name" value="Jelly Rolls"/>
    <property type="match status" value="1"/>
</dbReference>
<protein>
    <submittedName>
        <fullName evidence="5">AraC family transcriptional regulator</fullName>
    </submittedName>
</protein>
<dbReference type="InterPro" id="IPR018062">
    <property type="entry name" value="HTH_AraC-typ_CS"/>
</dbReference>
<evidence type="ECO:0000259" key="4">
    <source>
        <dbReference type="PROSITE" id="PS01124"/>
    </source>
</evidence>
<name>W0FI25_9BACT</name>
<dbReference type="PANTHER" id="PTHR43280">
    <property type="entry name" value="ARAC-FAMILY TRANSCRIPTIONAL REGULATOR"/>
    <property type="match status" value="1"/>
</dbReference>
<dbReference type="Pfam" id="PF02311">
    <property type="entry name" value="AraC_binding"/>
    <property type="match status" value="1"/>
</dbReference>
<dbReference type="InterPro" id="IPR020449">
    <property type="entry name" value="Tscrpt_reg_AraC-type_HTH"/>
</dbReference>
<dbReference type="InterPro" id="IPR018060">
    <property type="entry name" value="HTH_AraC"/>
</dbReference>
<keyword evidence="2" id="KW-0238">DNA-binding</keyword>
<organism evidence="5">
    <name type="scientific">uncultured bacterium Contig29</name>
    <dbReference type="NCBI Taxonomy" id="1393550"/>
    <lineage>
        <taxon>Bacteria</taxon>
        <taxon>environmental samples</taxon>
    </lineage>
</organism>
<dbReference type="PRINTS" id="PR00032">
    <property type="entry name" value="HTHARAC"/>
</dbReference>
<dbReference type="PANTHER" id="PTHR43280:SF2">
    <property type="entry name" value="HTH-TYPE TRANSCRIPTIONAL REGULATOR EXSA"/>
    <property type="match status" value="1"/>
</dbReference>
<dbReference type="InterPro" id="IPR014710">
    <property type="entry name" value="RmlC-like_jellyroll"/>
</dbReference>
<dbReference type="InterPro" id="IPR009057">
    <property type="entry name" value="Homeodomain-like_sf"/>
</dbReference>
<evidence type="ECO:0000256" key="3">
    <source>
        <dbReference type="ARBA" id="ARBA00023163"/>
    </source>
</evidence>
<dbReference type="GO" id="GO:0043565">
    <property type="term" value="F:sequence-specific DNA binding"/>
    <property type="evidence" value="ECO:0007669"/>
    <property type="project" value="InterPro"/>
</dbReference>
<dbReference type="PROSITE" id="PS01124">
    <property type="entry name" value="HTH_ARAC_FAMILY_2"/>
    <property type="match status" value="1"/>
</dbReference>
<sequence length="296" mass="34223">MKEVQNGPKISPLTTLPSDSPGFEAFHACDDSMRSWEYHSHDFYELYIHVKGAQYFCIDNDRYQLEPNVFILLPPFCMHGLAQSGFMKDYERAYLNLSSEMLRELGCGRIDLDSLFRSYSSHGKHMFQLTEEESERCVAVLDSLQAAHKPSTPNELFRCCSEIISFLSILCDVITRSETISAVTAPNTVMQQVLTYINSNYTQPITMSDLAHRFNISVSYLSHEFSRYTRRSVYDYILYRRIMLAREMITSPLSLNSIAYQCGFNDYSNFLRSFNKLVGMTPRAYRDARRNQIASH</sequence>
<accession>W0FI25</accession>
<dbReference type="AlphaFoldDB" id="W0FI25"/>
<keyword evidence="3" id="KW-0804">Transcription</keyword>
<dbReference type="PROSITE" id="PS00041">
    <property type="entry name" value="HTH_ARAC_FAMILY_1"/>
    <property type="match status" value="1"/>
</dbReference>
<dbReference type="Pfam" id="PF12833">
    <property type="entry name" value="HTH_18"/>
    <property type="match status" value="1"/>
</dbReference>
<evidence type="ECO:0000256" key="1">
    <source>
        <dbReference type="ARBA" id="ARBA00023015"/>
    </source>
</evidence>
<dbReference type="SUPFAM" id="SSF46689">
    <property type="entry name" value="Homeodomain-like"/>
    <property type="match status" value="2"/>
</dbReference>
<feature type="domain" description="HTH araC/xylS-type" evidence="4">
    <location>
        <begin position="191"/>
        <end position="288"/>
    </location>
</feature>
<dbReference type="InterPro" id="IPR037923">
    <property type="entry name" value="HTH-like"/>
</dbReference>
<dbReference type="GO" id="GO:0003700">
    <property type="term" value="F:DNA-binding transcription factor activity"/>
    <property type="evidence" value="ECO:0007669"/>
    <property type="project" value="InterPro"/>
</dbReference>
<dbReference type="EMBL" id="KC246792">
    <property type="protein sequence ID" value="AHF24383.1"/>
    <property type="molecule type" value="Genomic_DNA"/>
</dbReference>
<proteinExistence type="predicted"/>
<evidence type="ECO:0000256" key="2">
    <source>
        <dbReference type="ARBA" id="ARBA00023125"/>
    </source>
</evidence>
<dbReference type="SUPFAM" id="SSF51215">
    <property type="entry name" value="Regulatory protein AraC"/>
    <property type="match status" value="1"/>
</dbReference>
<reference evidence="5" key="1">
    <citation type="journal article" date="2013" name="PLoS ONE">
        <title>Metagenomic insights into the carbohydrate-active enzymes carried by the microorganisms adhering to solid digesta in the rumen of cows.</title>
        <authorList>
            <person name="Wang L."/>
            <person name="Hatem A."/>
            <person name="Catalyurek U.V."/>
            <person name="Morrison M."/>
            <person name="Yu Z."/>
        </authorList>
    </citation>
    <scope>NUCLEOTIDE SEQUENCE</scope>
</reference>